<dbReference type="EMBL" id="JARJCW010000087">
    <property type="protein sequence ID" value="KAJ7195889.1"/>
    <property type="molecule type" value="Genomic_DNA"/>
</dbReference>
<protein>
    <submittedName>
        <fullName evidence="2">Uncharacterized protein</fullName>
    </submittedName>
</protein>
<name>A0AAD6UVE3_9AGAR</name>
<comment type="caution">
    <text evidence="2">The sequence shown here is derived from an EMBL/GenBank/DDBJ whole genome shotgun (WGS) entry which is preliminary data.</text>
</comment>
<organism evidence="2 3">
    <name type="scientific">Mycena pura</name>
    <dbReference type="NCBI Taxonomy" id="153505"/>
    <lineage>
        <taxon>Eukaryota</taxon>
        <taxon>Fungi</taxon>
        <taxon>Dikarya</taxon>
        <taxon>Basidiomycota</taxon>
        <taxon>Agaricomycotina</taxon>
        <taxon>Agaricomycetes</taxon>
        <taxon>Agaricomycetidae</taxon>
        <taxon>Agaricales</taxon>
        <taxon>Marasmiineae</taxon>
        <taxon>Mycenaceae</taxon>
        <taxon>Mycena</taxon>
    </lineage>
</organism>
<feature type="compositionally biased region" description="Low complexity" evidence="1">
    <location>
        <begin position="89"/>
        <end position="98"/>
    </location>
</feature>
<gene>
    <name evidence="2" type="ORF">GGX14DRAFT_403621</name>
</gene>
<sequence length="227" mass="23865">MQIQMPGTTSFGAVASGHNIIQSLPIPRCADSNADPNSALHSPRAPCDCQGDKSFPLKVFVVSPDFSISVKNKSLVTAAASPNHRSRPGVRSVSGSHGWQPDPPLLASFNRTFLFRASASLGDRRIAPPSTAAAQLPLGPCPRPQLEKCPHSCARKLASLVRMTSTSAPSTPAKALCDTDAVASKTMIGDGLGNGHIAVSGTRTRAATRVASRQNRTHTVRAALRRT</sequence>
<evidence type="ECO:0000256" key="1">
    <source>
        <dbReference type="SAM" id="MobiDB-lite"/>
    </source>
</evidence>
<reference evidence="2" key="1">
    <citation type="submission" date="2023-03" db="EMBL/GenBank/DDBJ databases">
        <title>Massive genome expansion in bonnet fungi (Mycena s.s.) driven by repeated elements and novel gene families across ecological guilds.</title>
        <authorList>
            <consortium name="Lawrence Berkeley National Laboratory"/>
            <person name="Harder C.B."/>
            <person name="Miyauchi S."/>
            <person name="Viragh M."/>
            <person name="Kuo A."/>
            <person name="Thoen E."/>
            <person name="Andreopoulos B."/>
            <person name="Lu D."/>
            <person name="Skrede I."/>
            <person name="Drula E."/>
            <person name="Henrissat B."/>
            <person name="Morin E."/>
            <person name="Kohler A."/>
            <person name="Barry K."/>
            <person name="LaButti K."/>
            <person name="Morin E."/>
            <person name="Salamov A."/>
            <person name="Lipzen A."/>
            <person name="Mereny Z."/>
            <person name="Hegedus B."/>
            <person name="Baldrian P."/>
            <person name="Stursova M."/>
            <person name="Weitz H."/>
            <person name="Taylor A."/>
            <person name="Grigoriev I.V."/>
            <person name="Nagy L.G."/>
            <person name="Martin F."/>
            <person name="Kauserud H."/>
        </authorList>
    </citation>
    <scope>NUCLEOTIDE SEQUENCE</scope>
    <source>
        <strain evidence="2">9144</strain>
    </source>
</reference>
<evidence type="ECO:0000313" key="3">
    <source>
        <dbReference type="Proteomes" id="UP001219525"/>
    </source>
</evidence>
<dbReference type="Proteomes" id="UP001219525">
    <property type="component" value="Unassembled WGS sequence"/>
</dbReference>
<keyword evidence="3" id="KW-1185">Reference proteome</keyword>
<dbReference type="AlphaFoldDB" id="A0AAD6UVE3"/>
<feature type="region of interest" description="Disordered" evidence="1">
    <location>
        <begin position="79"/>
        <end position="98"/>
    </location>
</feature>
<evidence type="ECO:0000313" key="2">
    <source>
        <dbReference type="EMBL" id="KAJ7195889.1"/>
    </source>
</evidence>
<proteinExistence type="predicted"/>
<accession>A0AAD6UVE3</accession>